<evidence type="ECO:0000313" key="3">
    <source>
        <dbReference type="Proteomes" id="UP000294257"/>
    </source>
</evidence>
<dbReference type="EMBL" id="SGWQ01000020">
    <property type="protein sequence ID" value="RZS29520.1"/>
    <property type="molecule type" value="Genomic_DNA"/>
</dbReference>
<gene>
    <name evidence="2" type="ORF">EV193_1205</name>
</gene>
<sequence>MDVQHEPETPDMIARPVPGPPPSPTAAIDAALERLDGLDDVPLPEHVARFDAAHVALTDALSSIDKG</sequence>
<organism evidence="2 3">
    <name type="scientific">Herbihabitans rhizosphaerae</name>
    <dbReference type="NCBI Taxonomy" id="1872711"/>
    <lineage>
        <taxon>Bacteria</taxon>
        <taxon>Bacillati</taxon>
        <taxon>Actinomycetota</taxon>
        <taxon>Actinomycetes</taxon>
        <taxon>Pseudonocardiales</taxon>
        <taxon>Pseudonocardiaceae</taxon>
        <taxon>Herbihabitans</taxon>
    </lineage>
</organism>
<dbReference type="Proteomes" id="UP000294257">
    <property type="component" value="Unassembled WGS sequence"/>
</dbReference>
<evidence type="ECO:0000256" key="1">
    <source>
        <dbReference type="SAM" id="MobiDB-lite"/>
    </source>
</evidence>
<proteinExistence type="predicted"/>
<evidence type="ECO:0000313" key="2">
    <source>
        <dbReference type="EMBL" id="RZS29520.1"/>
    </source>
</evidence>
<accession>A0A4Q7KE83</accession>
<name>A0A4Q7KE83_9PSEU</name>
<comment type="caution">
    <text evidence="2">The sequence shown here is derived from an EMBL/GenBank/DDBJ whole genome shotgun (WGS) entry which is preliminary data.</text>
</comment>
<feature type="region of interest" description="Disordered" evidence="1">
    <location>
        <begin position="1"/>
        <end position="27"/>
    </location>
</feature>
<protein>
    <submittedName>
        <fullName evidence="2">Uncharacterized protein</fullName>
    </submittedName>
</protein>
<dbReference type="AlphaFoldDB" id="A0A4Q7KE83"/>
<reference evidence="2 3" key="1">
    <citation type="submission" date="2019-02" db="EMBL/GenBank/DDBJ databases">
        <title>Genomic Encyclopedia of Type Strains, Phase IV (KMG-IV): sequencing the most valuable type-strain genomes for metagenomic binning, comparative biology and taxonomic classification.</title>
        <authorList>
            <person name="Goeker M."/>
        </authorList>
    </citation>
    <scope>NUCLEOTIDE SEQUENCE [LARGE SCALE GENOMIC DNA]</scope>
    <source>
        <strain evidence="2 3">DSM 101727</strain>
    </source>
</reference>
<keyword evidence="3" id="KW-1185">Reference proteome</keyword>